<organism evidence="2">
    <name type="scientific">Rhizophora mucronata</name>
    <name type="common">Asiatic mangrove</name>
    <dbReference type="NCBI Taxonomy" id="61149"/>
    <lineage>
        <taxon>Eukaryota</taxon>
        <taxon>Viridiplantae</taxon>
        <taxon>Streptophyta</taxon>
        <taxon>Embryophyta</taxon>
        <taxon>Tracheophyta</taxon>
        <taxon>Spermatophyta</taxon>
        <taxon>Magnoliopsida</taxon>
        <taxon>eudicotyledons</taxon>
        <taxon>Gunneridae</taxon>
        <taxon>Pentapetalae</taxon>
        <taxon>rosids</taxon>
        <taxon>fabids</taxon>
        <taxon>Malpighiales</taxon>
        <taxon>Rhizophoraceae</taxon>
        <taxon>Rhizophora</taxon>
    </lineage>
</organism>
<feature type="transmembrane region" description="Helical" evidence="1">
    <location>
        <begin position="47"/>
        <end position="66"/>
    </location>
</feature>
<dbReference type="AlphaFoldDB" id="A0A2P2L9C3"/>
<evidence type="ECO:0000256" key="1">
    <source>
        <dbReference type="SAM" id="Phobius"/>
    </source>
</evidence>
<dbReference type="EMBL" id="GGEC01034075">
    <property type="protein sequence ID" value="MBX14559.1"/>
    <property type="molecule type" value="Transcribed_RNA"/>
</dbReference>
<accession>A0A2P2L9C3</accession>
<keyword evidence="1" id="KW-0472">Membrane</keyword>
<sequence length="69" mass="8114">MLLSLHSPGMDFESAVWLHSHQSIHLFWNIFRLLISKVLSHSFEPKVIFIWLHLIYVCSLVIPLALKLF</sequence>
<evidence type="ECO:0000313" key="2">
    <source>
        <dbReference type="EMBL" id="MBX14559.1"/>
    </source>
</evidence>
<keyword evidence="1" id="KW-1133">Transmembrane helix</keyword>
<keyword evidence="1" id="KW-0812">Transmembrane</keyword>
<protein>
    <submittedName>
        <fullName evidence="2">Uncharacterized protein</fullName>
    </submittedName>
</protein>
<reference evidence="2" key="1">
    <citation type="submission" date="2018-02" db="EMBL/GenBank/DDBJ databases">
        <title>Rhizophora mucronata_Transcriptome.</title>
        <authorList>
            <person name="Meera S.P."/>
            <person name="Sreeshan A."/>
            <person name="Augustine A."/>
        </authorList>
    </citation>
    <scope>NUCLEOTIDE SEQUENCE</scope>
    <source>
        <tissue evidence="2">Leaf</tissue>
    </source>
</reference>
<proteinExistence type="predicted"/>
<name>A0A2P2L9C3_RHIMU</name>